<feature type="region of interest" description="Disordered" evidence="1">
    <location>
        <begin position="1"/>
        <end position="22"/>
    </location>
</feature>
<reference evidence="2" key="1">
    <citation type="submission" date="2020-11" db="EMBL/GenBank/DDBJ databases">
        <authorList>
            <consortium name="DOE Joint Genome Institute"/>
            <person name="Ahrendt S."/>
            <person name="Riley R."/>
            <person name="Andreopoulos W."/>
            <person name="Labutti K."/>
            <person name="Pangilinan J."/>
            <person name="Ruiz-Duenas F.J."/>
            <person name="Barrasa J.M."/>
            <person name="Sanchez-Garcia M."/>
            <person name="Camarero S."/>
            <person name="Miyauchi S."/>
            <person name="Serrano A."/>
            <person name="Linde D."/>
            <person name="Babiker R."/>
            <person name="Drula E."/>
            <person name="Ayuso-Fernandez I."/>
            <person name="Pacheco R."/>
            <person name="Padilla G."/>
            <person name="Ferreira P."/>
            <person name="Barriuso J."/>
            <person name="Kellner H."/>
            <person name="Castanera R."/>
            <person name="Alfaro M."/>
            <person name="Ramirez L."/>
            <person name="Pisabarro A.G."/>
            <person name="Kuo A."/>
            <person name="Tritt A."/>
            <person name="Lipzen A."/>
            <person name="He G."/>
            <person name="Yan M."/>
            <person name="Ng V."/>
            <person name="Cullen D."/>
            <person name="Martin F."/>
            <person name="Rosso M.-N."/>
            <person name="Henrissat B."/>
            <person name="Hibbett D."/>
            <person name="Martinez A.T."/>
            <person name="Grigoriev I.V."/>
        </authorList>
    </citation>
    <scope>NUCLEOTIDE SEQUENCE</scope>
    <source>
        <strain evidence="2">AH 40177</strain>
    </source>
</reference>
<evidence type="ECO:0000313" key="2">
    <source>
        <dbReference type="EMBL" id="KAF9058859.1"/>
    </source>
</evidence>
<sequence>MATTTTPLPSRSERKAPKWDSQYEEQLPTFFEEYETVAHEAGISGDDDRMKKEVLRYVDALTMRFWRTLDTYSGVANTWVEFKTEVLSHYPGAEKLPEATTEDLKKIVVKHAKEGVSNTQSLAQFHREFATTAKSLADHDILSAVQLASFYVQAFPDSVRTRLDTRLQVLHPTKAKGDAYTIAEI</sequence>
<comment type="caution">
    <text evidence="2">The sequence shown here is derived from an EMBL/GenBank/DDBJ whole genome shotgun (WGS) entry which is preliminary data.</text>
</comment>
<evidence type="ECO:0008006" key="4">
    <source>
        <dbReference type="Google" id="ProtNLM"/>
    </source>
</evidence>
<keyword evidence="3" id="KW-1185">Reference proteome</keyword>
<name>A0A9P5P4V1_9AGAR</name>
<dbReference type="Proteomes" id="UP000772434">
    <property type="component" value="Unassembled WGS sequence"/>
</dbReference>
<dbReference type="AlphaFoldDB" id="A0A9P5P4V1"/>
<protein>
    <recommendedName>
        <fullName evidence="4">Retrotransposon gag domain-containing protein</fullName>
    </recommendedName>
</protein>
<organism evidence="2 3">
    <name type="scientific">Rhodocollybia butyracea</name>
    <dbReference type="NCBI Taxonomy" id="206335"/>
    <lineage>
        <taxon>Eukaryota</taxon>
        <taxon>Fungi</taxon>
        <taxon>Dikarya</taxon>
        <taxon>Basidiomycota</taxon>
        <taxon>Agaricomycotina</taxon>
        <taxon>Agaricomycetes</taxon>
        <taxon>Agaricomycetidae</taxon>
        <taxon>Agaricales</taxon>
        <taxon>Marasmiineae</taxon>
        <taxon>Omphalotaceae</taxon>
        <taxon>Rhodocollybia</taxon>
    </lineage>
</organism>
<evidence type="ECO:0000313" key="3">
    <source>
        <dbReference type="Proteomes" id="UP000772434"/>
    </source>
</evidence>
<gene>
    <name evidence="2" type="ORF">BDP27DRAFT_1239956</name>
</gene>
<dbReference type="OrthoDB" id="3252634at2759"/>
<proteinExistence type="predicted"/>
<dbReference type="EMBL" id="JADNRY010000341">
    <property type="protein sequence ID" value="KAF9058859.1"/>
    <property type="molecule type" value="Genomic_DNA"/>
</dbReference>
<accession>A0A9P5P4V1</accession>
<evidence type="ECO:0000256" key="1">
    <source>
        <dbReference type="SAM" id="MobiDB-lite"/>
    </source>
</evidence>